<accession>A0A498KX33</accession>
<keyword evidence="3" id="KW-1185">Reference proteome</keyword>
<evidence type="ECO:0000313" key="2">
    <source>
        <dbReference type="EMBL" id="RXI09483.1"/>
    </source>
</evidence>
<dbReference type="AlphaFoldDB" id="A0A498KX33"/>
<name>A0A498KX33_MALDO</name>
<feature type="non-terminal residue" evidence="2">
    <location>
        <position position="1"/>
    </location>
</feature>
<protein>
    <submittedName>
        <fullName evidence="2">Uncharacterized protein</fullName>
    </submittedName>
</protein>
<organism evidence="2 3">
    <name type="scientific">Malus domestica</name>
    <name type="common">Apple</name>
    <name type="synonym">Pyrus malus</name>
    <dbReference type="NCBI Taxonomy" id="3750"/>
    <lineage>
        <taxon>Eukaryota</taxon>
        <taxon>Viridiplantae</taxon>
        <taxon>Streptophyta</taxon>
        <taxon>Embryophyta</taxon>
        <taxon>Tracheophyta</taxon>
        <taxon>Spermatophyta</taxon>
        <taxon>Magnoliopsida</taxon>
        <taxon>eudicotyledons</taxon>
        <taxon>Gunneridae</taxon>
        <taxon>Pentapetalae</taxon>
        <taxon>rosids</taxon>
        <taxon>fabids</taxon>
        <taxon>Rosales</taxon>
        <taxon>Rosaceae</taxon>
        <taxon>Amygdaloideae</taxon>
        <taxon>Maleae</taxon>
        <taxon>Malus</taxon>
    </lineage>
</organism>
<keyword evidence="1" id="KW-1133">Transmembrane helix</keyword>
<gene>
    <name evidence="2" type="ORF">DVH24_034100</name>
</gene>
<sequence>RESKKVFAVEIGSTTTTSGVTLEQLLDKNPYNTDIFSDPENYVNEQIKGTNQQQKPFHDASNAVGPLVSFLGMTRPSALLGPRSWWGLIIEHFSWQPLCPFVGEIFSCDKNISSTLRVLIRVHTYPTICIVTRNVSSCVTVTLTNLSLRRSIFPCMATTWHEWQTCPLVLGRCLIKKCSARLLIRHREAMGSLKRSASSFHAHWTCAFFGAVFICPYSFGPIWIRMNPALTSPLTPCPRVLLG</sequence>
<dbReference type="Proteomes" id="UP000290289">
    <property type="component" value="Chromosome 1"/>
</dbReference>
<evidence type="ECO:0000256" key="1">
    <source>
        <dbReference type="SAM" id="Phobius"/>
    </source>
</evidence>
<feature type="transmembrane region" description="Helical" evidence="1">
    <location>
        <begin position="202"/>
        <end position="224"/>
    </location>
</feature>
<comment type="caution">
    <text evidence="2">The sequence shown here is derived from an EMBL/GenBank/DDBJ whole genome shotgun (WGS) entry which is preliminary data.</text>
</comment>
<keyword evidence="1" id="KW-0812">Transmembrane</keyword>
<dbReference type="EMBL" id="RDQH01000327">
    <property type="protein sequence ID" value="RXI09483.1"/>
    <property type="molecule type" value="Genomic_DNA"/>
</dbReference>
<keyword evidence="1" id="KW-0472">Membrane</keyword>
<reference evidence="2 3" key="1">
    <citation type="submission" date="2018-10" db="EMBL/GenBank/DDBJ databases">
        <title>A high-quality apple genome assembly.</title>
        <authorList>
            <person name="Hu J."/>
        </authorList>
    </citation>
    <scope>NUCLEOTIDE SEQUENCE [LARGE SCALE GENOMIC DNA]</scope>
    <source>
        <strain evidence="3">cv. HFTH1</strain>
        <tissue evidence="2">Young leaf</tissue>
    </source>
</reference>
<evidence type="ECO:0000313" key="3">
    <source>
        <dbReference type="Proteomes" id="UP000290289"/>
    </source>
</evidence>
<proteinExistence type="predicted"/>